<name>I5B7I8_9BACT</name>
<dbReference type="EMBL" id="CM001488">
    <property type="protein sequence ID" value="EIM65451.1"/>
    <property type="molecule type" value="Genomic_DNA"/>
</dbReference>
<dbReference type="STRING" id="879212.DespoDRAFT_03712"/>
<accession>I5B7I8</accession>
<dbReference type="AlphaFoldDB" id="I5B7I8"/>
<sequence>MGFEQRFRRVSVAMMMVDDITSSILRQVEVTMADSLSKPVFNGDGFCVFTDVPDGTHALSIQTHHHRPFFHDITIPLSTTDNFVLDVPGENESFVVVQSVDLSTRTITFATRDFRPGLAVGTAVISNRFLTTLAQPLEGVGIVSAVLTEVVSGAETLQAGDLVRFVDHRIIRMLAGPYYPFLSDIQRVSGTVTDSVTGLPLASVVVELRRVNNQVVQNQNVGTSAGNRVRLYTVGTGPDLRVIGRQTDVRCETDVRGRYLLYFLRREDLIITDIRVRATLSGYQNSVETVSFSERQNVTVSFSMVEV</sequence>
<dbReference type="InterPro" id="IPR008969">
    <property type="entry name" value="CarboxyPept-like_regulatory"/>
</dbReference>
<evidence type="ECO:0000313" key="1">
    <source>
        <dbReference type="EMBL" id="EIM65451.1"/>
    </source>
</evidence>
<reference evidence="1 2" key="1">
    <citation type="submission" date="2011-09" db="EMBL/GenBank/DDBJ databases">
        <authorList>
            <consortium name="US DOE Joint Genome Institute (JGI-PGF)"/>
            <person name="Lucas S."/>
            <person name="Han J."/>
            <person name="Lapidus A."/>
            <person name="Cheng J.-F."/>
            <person name="Goodwin L."/>
            <person name="Pitluck S."/>
            <person name="Peters L."/>
            <person name="Land M.L."/>
            <person name="Hauser L."/>
            <person name="Orellana R."/>
            <person name="Lovley D."/>
            <person name="Woyke T.J."/>
        </authorList>
    </citation>
    <scope>NUCLEOTIDE SEQUENCE [LARGE SCALE GENOMIC DNA]</scope>
    <source>
        <strain evidence="1 2">2ac9</strain>
    </source>
</reference>
<dbReference type="SUPFAM" id="SSF49464">
    <property type="entry name" value="Carboxypeptidase regulatory domain-like"/>
    <property type="match status" value="1"/>
</dbReference>
<evidence type="ECO:0000313" key="2">
    <source>
        <dbReference type="Proteomes" id="UP000005778"/>
    </source>
</evidence>
<dbReference type="Gene3D" id="2.60.40.1120">
    <property type="entry name" value="Carboxypeptidase-like, regulatory domain"/>
    <property type="match status" value="1"/>
</dbReference>
<dbReference type="Proteomes" id="UP000005778">
    <property type="component" value="Chromosome"/>
</dbReference>
<dbReference type="HOGENOM" id="CLU_905308_0_0_7"/>
<gene>
    <name evidence="1" type="ORF">DespoDRAFT_03712</name>
</gene>
<keyword evidence="2" id="KW-1185">Reference proteome</keyword>
<organism evidence="1 2">
    <name type="scientific">Desulfobacter postgatei 2ac9</name>
    <dbReference type="NCBI Taxonomy" id="879212"/>
    <lineage>
        <taxon>Bacteria</taxon>
        <taxon>Pseudomonadati</taxon>
        <taxon>Thermodesulfobacteriota</taxon>
        <taxon>Desulfobacteria</taxon>
        <taxon>Desulfobacterales</taxon>
        <taxon>Desulfobacteraceae</taxon>
        <taxon>Desulfobacter</taxon>
    </lineage>
</organism>
<proteinExistence type="predicted"/>
<protein>
    <submittedName>
        <fullName evidence="1">Uncharacterized protein</fullName>
    </submittedName>
</protein>
<reference evidence="1 2" key="2">
    <citation type="submission" date="2012-02" db="EMBL/GenBank/DDBJ databases">
        <title>Improved High-Quality Draft sequence of Desulfobacter postgatei 2ac9.</title>
        <authorList>
            <consortium name="US DOE Joint Genome Institute"/>
            <person name="Lucas S."/>
            <person name="Han J."/>
            <person name="Lapidus A."/>
            <person name="Cheng J.-F."/>
            <person name="Goodwin L."/>
            <person name="Pitluck S."/>
            <person name="Peters L."/>
            <person name="Ovchinnikova G."/>
            <person name="Held B."/>
            <person name="Detter J.C."/>
            <person name="Han C."/>
            <person name="Tapia R."/>
            <person name="Land M."/>
            <person name="Hauser L."/>
            <person name="Kyrpides N."/>
            <person name="Ivanova N."/>
            <person name="Pagani I."/>
            <person name="Orellana R."/>
            <person name="Lovley D."/>
            <person name="Woyke T."/>
        </authorList>
    </citation>
    <scope>NUCLEOTIDE SEQUENCE [LARGE SCALE GENOMIC DNA]</scope>
    <source>
        <strain evidence="1 2">2ac9</strain>
    </source>
</reference>